<name>A0A226F1F6_FOLCA</name>
<evidence type="ECO:0000313" key="2">
    <source>
        <dbReference type="Proteomes" id="UP000198287"/>
    </source>
</evidence>
<organism evidence="1 2">
    <name type="scientific">Folsomia candida</name>
    <name type="common">Springtail</name>
    <dbReference type="NCBI Taxonomy" id="158441"/>
    <lineage>
        <taxon>Eukaryota</taxon>
        <taxon>Metazoa</taxon>
        <taxon>Ecdysozoa</taxon>
        <taxon>Arthropoda</taxon>
        <taxon>Hexapoda</taxon>
        <taxon>Collembola</taxon>
        <taxon>Entomobryomorpha</taxon>
        <taxon>Isotomoidea</taxon>
        <taxon>Isotomidae</taxon>
        <taxon>Proisotominae</taxon>
        <taxon>Folsomia</taxon>
    </lineage>
</organism>
<dbReference type="EMBL" id="LNIX01000001">
    <property type="protein sequence ID" value="OXA63613.1"/>
    <property type="molecule type" value="Genomic_DNA"/>
</dbReference>
<evidence type="ECO:0000313" key="1">
    <source>
        <dbReference type="EMBL" id="OXA63613.1"/>
    </source>
</evidence>
<keyword evidence="2" id="KW-1185">Reference proteome</keyword>
<accession>A0A226F1F6</accession>
<reference evidence="1 2" key="1">
    <citation type="submission" date="2015-12" db="EMBL/GenBank/DDBJ databases">
        <title>The genome of Folsomia candida.</title>
        <authorList>
            <person name="Faddeeva A."/>
            <person name="Derks M.F."/>
            <person name="Anvar Y."/>
            <person name="Smit S."/>
            <person name="Van Straalen N."/>
            <person name="Roelofs D."/>
        </authorList>
    </citation>
    <scope>NUCLEOTIDE SEQUENCE [LARGE SCALE GENOMIC DNA]</scope>
    <source>
        <strain evidence="1 2">VU population</strain>
        <tissue evidence="1">Whole body</tissue>
    </source>
</reference>
<dbReference type="AlphaFoldDB" id="A0A226F1F6"/>
<protein>
    <submittedName>
        <fullName evidence="1">Uncharacterized protein</fullName>
    </submittedName>
</protein>
<proteinExistence type="predicted"/>
<sequence length="205" mass="23910">MYVITTDKTRHEVRKMLHKIRNATLLILLVAIIDHPLKVLAADGFNLPSQWKLFEFGDQTNPLYTKDNTSELLTLCLTNSGKDAKTCAEWKTFMKQDCFVYEWVPLARVPWDRPPTPKNEKINEPSDPPSWTIKDILNEKGIGSVDVKTNGEISLQKSQSETNALYQSVLDEYWEKIYEWSWHRYRNIPEDKRGGKDVYDEDDDE</sequence>
<comment type="caution">
    <text evidence="1">The sequence shown here is derived from an EMBL/GenBank/DDBJ whole genome shotgun (WGS) entry which is preliminary data.</text>
</comment>
<dbReference type="Proteomes" id="UP000198287">
    <property type="component" value="Unassembled WGS sequence"/>
</dbReference>
<gene>
    <name evidence="1" type="ORF">Fcan01_02444</name>
</gene>